<sequence>MPDVEDSVTDDILMPDKESNDNLNAYRVSKRKSQDKLKENDDKTRIENRRVAHDVVDVPLEGIVLESEVQRARWNIVCGRKIEPERSLSEATIKNAQTYIDIMQDVGILPMMDNAKRYWVRLVREFVCCLSDKIDEAGHETYQKVKLREHMFDFSPRVINSYYGISNSEVNGYFLKQAYIIRELNGNTTKIWPADITQLVASTLSLRYSVLHKAALSCLVPGSNNTNVSYIMGKVLYVLGSNEKLNIGQVIFDQIIDHAKSHSTLKPIGIFSMIYGILLAQKPDLLQPEHGVGVDVFEEKQQRLKEEIQSKEARIIELEGKIRALKIPVPLVVTTEQTAAGPSVIATSGRGSFDADHFMDVEEGVDEDHAVEGAQG</sequence>
<organism evidence="4 5">
    <name type="scientific">Lithospermum erythrorhizon</name>
    <name type="common">Purple gromwell</name>
    <name type="synonym">Lithospermum officinale var. erythrorhizon</name>
    <dbReference type="NCBI Taxonomy" id="34254"/>
    <lineage>
        <taxon>Eukaryota</taxon>
        <taxon>Viridiplantae</taxon>
        <taxon>Streptophyta</taxon>
        <taxon>Embryophyta</taxon>
        <taxon>Tracheophyta</taxon>
        <taxon>Spermatophyta</taxon>
        <taxon>Magnoliopsida</taxon>
        <taxon>eudicotyledons</taxon>
        <taxon>Gunneridae</taxon>
        <taxon>Pentapetalae</taxon>
        <taxon>asterids</taxon>
        <taxon>lamiids</taxon>
        <taxon>Boraginales</taxon>
        <taxon>Boraginaceae</taxon>
        <taxon>Boraginoideae</taxon>
        <taxon>Lithospermeae</taxon>
        <taxon>Lithospermum</taxon>
    </lineage>
</organism>
<proteinExistence type="predicted"/>
<feature type="compositionally biased region" description="Basic and acidic residues" evidence="2">
    <location>
        <begin position="32"/>
        <end position="42"/>
    </location>
</feature>
<feature type="region of interest" description="Disordered" evidence="2">
    <location>
        <begin position="1"/>
        <end position="42"/>
    </location>
</feature>
<protein>
    <recommendedName>
        <fullName evidence="3">Putative plant transposon protein domain-containing protein</fullName>
    </recommendedName>
</protein>
<dbReference type="Proteomes" id="UP001454036">
    <property type="component" value="Unassembled WGS sequence"/>
</dbReference>
<evidence type="ECO:0000256" key="1">
    <source>
        <dbReference type="SAM" id="Coils"/>
    </source>
</evidence>
<evidence type="ECO:0000313" key="4">
    <source>
        <dbReference type="EMBL" id="GAA0164155.1"/>
    </source>
</evidence>
<dbReference type="InterPro" id="IPR046796">
    <property type="entry name" value="Transposase_32_dom"/>
</dbReference>
<keyword evidence="1" id="KW-0175">Coiled coil</keyword>
<keyword evidence="5" id="KW-1185">Reference proteome</keyword>
<name>A0AAV3QJB8_LITER</name>
<dbReference type="Pfam" id="PF20167">
    <property type="entry name" value="Transposase_32"/>
    <property type="match status" value="1"/>
</dbReference>
<dbReference type="EMBL" id="BAABME010004968">
    <property type="protein sequence ID" value="GAA0164155.1"/>
    <property type="molecule type" value="Genomic_DNA"/>
</dbReference>
<feature type="coiled-coil region" evidence="1">
    <location>
        <begin position="294"/>
        <end position="321"/>
    </location>
</feature>
<comment type="caution">
    <text evidence="4">The sequence shown here is derived from an EMBL/GenBank/DDBJ whole genome shotgun (WGS) entry which is preliminary data.</text>
</comment>
<evidence type="ECO:0000259" key="3">
    <source>
        <dbReference type="Pfam" id="PF20167"/>
    </source>
</evidence>
<evidence type="ECO:0000256" key="2">
    <source>
        <dbReference type="SAM" id="MobiDB-lite"/>
    </source>
</evidence>
<feature type="domain" description="Putative plant transposon protein" evidence="3">
    <location>
        <begin position="110"/>
        <end position="281"/>
    </location>
</feature>
<dbReference type="AlphaFoldDB" id="A0AAV3QJB8"/>
<gene>
    <name evidence="4" type="ORF">LIER_19860</name>
</gene>
<accession>A0AAV3QJB8</accession>
<evidence type="ECO:0000313" key="5">
    <source>
        <dbReference type="Proteomes" id="UP001454036"/>
    </source>
</evidence>
<reference evidence="4 5" key="1">
    <citation type="submission" date="2024-01" db="EMBL/GenBank/DDBJ databases">
        <title>The complete chloroplast genome sequence of Lithospermum erythrorhizon: insights into the phylogenetic relationship among Boraginaceae species and the maternal lineages of purple gromwells.</title>
        <authorList>
            <person name="Okada T."/>
            <person name="Watanabe K."/>
        </authorList>
    </citation>
    <scope>NUCLEOTIDE SEQUENCE [LARGE SCALE GENOMIC DNA]</scope>
</reference>